<dbReference type="Gene3D" id="2.60.40.1120">
    <property type="entry name" value="Carboxypeptidase-like, regulatory domain"/>
    <property type="match status" value="1"/>
</dbReference>
<dbReference type="InterPro" id="IPR051850">
    <property type="entry name" value="Polysacch_Lyase_4"/>
</dbReference>
<dbReference type="InterPro" id="IPR029411">
    <property type="entry name" value="RG-lyase_III"/>
</dbReference>
<dbReference type="CDD" id="cd10317">
    <property type="entry name" value="RGL4_C"/>
    <property type="match status" value="1"/>
</dbReference>
<dbReference type="Proteomes" id="UP001367508">
    <property type="component" value="Unassembled WGS sequence"/>
</dbReference>
<dbReference type="SUPFAM" id="SSF49452">
    <property type="entry name" value="Starch-binding domain-like"/>
    <property type="match status" value="1"/>
</dbReference>
<feature type="domain" description="Rhamnogalacturonan lyase" evidence="10">
    <location>
        <begin position="405"/>
        <end position="477"/>
    </location>
</feature>
<dbReference type="Gene3D" id="2.70.98.10">
    <property type="match status" value="1"/>
</dbReference>
<evidence type="ECO:0000256" key="7">
    <source>
        <dbReference type="ARBA" id="ARBA00023239"/>
    </source>
</evidence>
<dbReference type="Pfam" id="PF14686">
    <property type="entry name" value="fn3_3"/>
    <property type="match status" value="1"/>
</dbReference>
<feature type="signal peptide" evidence="8">
    <location>
        <begin position="1"/>
        <end position="22"/>
    </location>
</feature>
<evidence type="ECO:0000256" key="5">
    <source>
        <dbReference type="ARBA" id="ARBA00022525"/>
    </source>
</evidence>
<accession>A0AAN9PRT7</accession>
<dbReference type="GO" id="GO:0030246">
    <property type="term" value="F:carbohydrate binding"/>
    <property type="evidence" value="ECO:0007669"/>
    <property type="project" value="InterPro"/>
</dbReference>
<dbReference type="EMBL" id="JAYMYQ010000010">
    <property type="protein sequence ID" value="KAK7307278.1"/>
    <property type="molecule type" value="Genomic_DNA"/>
</dbReference>
<keyword evidence="5" id="KW-0964">Secreted</keyword>
<evidence type="ECO:0000259" key="10">
    <source>
        <dbReference type="Pfam" id="PF14686"/>
    </source>
</evidence>
<evidence type="ECO:0000256" key="6">
    <source>
        <dbReference type="ARBA" id="ARBA00022729"/>
    </source>
</evidence>
<dbReference type="EC" id="4.2.2.23" evidence="4"/>
<protein>
    <recommendedName>
        <fullName evidence="4">rhamnogalacturonan endolyase</fullName>
        <ecNumber evidence="4">4.2.2.23</ecNumber>
    </recommendedName>
</protein>
<evidence type="ECO:0000313" key="12">
    <source>
        <dbReference type="Proteomes" id="UP001367508"/>
    </source>
</evidence>
<dbReference type="SUPFAM" id="SSF49785">
    <property type="entry name" value="Galactose-binding domain-like"/>
    <property type="match status" value="1"/>
</dbReference>
<name>A0AAN9PRT7_CANGL</name>
<dbReference type="InterPro" id="IPR008979">
    <property type="entry name" value="Galactose-bd-like_sf"/>
</dbReference>
<dbReference type="SUPFAM" id="SSF74650">
    <property type="entry name" value="Galactose mutarotase-like"/>
    <property type="match status" value="1"/>
</dbReference>
<dbReference type="GO" id="GO:0005975">
    <property type="term" value="P:carbohydrate metabolic process"/>
    <property type="evidence" value="ECO:0007669"/>
    <property type="project" value="InterPro"/>
</dbReference>
<dbReference type="InterPro" id="IPR010325">
    <property type="entry name" value="Rhamnogal_lyase"/>
</dbReference>
<proteinExistence type="inferred from homology"/>
<dbReference type="CDD" id="cd10316">
    <property type="entry name" value="RGL4_M"/>
    <property type="match status" value="1"/>
</dbReference>
<comment type="subcellular location">
    <subcellularLocation>
        <location evidence="2">Secreted</location>
    </subcellularLocation>
</comment>
<dbReference type="Pfam" id="PF14683">
    <property type="entry name" value="CBM-like"/>
    <property type="match status" value="1"/>
</dbReference>
<sequence>MKGLSVHLLRFSITIVINGLCGKDIGECEGSSSSLSSLFGYCANIAFSMEGNEATPATPPVTLNTNNSNLVVIRNGIVTLSLSNPGGDITGISHDGIDNILDTENPKDNRGYFDYDWGDLDGNGGGQRLHGTKFTIIEQNDNIVEVSFSRTSIGSNIAVNTDKRYILRRGDSGFYSYVIFDRPAGLPALKFGQIRYVFKLNGERFHYMAVSNTRQRLMPTPNDRKTGQPLAYPEAVLLTHPSNPQFKGQVDDKYFYSAENKDSLVHGWITIDSKAPVGFWMITPSNEYRSHGPTKQDLTSHCGPTMLNMFLSTHYTGRNSHIVFQKGEPYRKVFGPIFSYINTVPNKADFRSLWSDAVEQQSREAASWPYDFVHAKEFFKANQRGTVGGQFLVQDGAGKPQPAINAYIGLALPGDAGSWQTEGKGYQFWTQTAKNGDFVIKNIVPGDYNLYAWVPGFIGDFVYKNTVTIKPGGNINLNSIVYNPPRIGPTLWEIGIPDRSAAEFFIPDAVPPHINNLDSTDGGEKWRHYGLWQRYADLYPKNDLVFTVGVSDYKKDWFFAHVTRNVGPKKYVPTTWQIVFNLQNVLTGNYTLQLALAGASGSILEVRFNKPNANPPHFTSNVIGDGNVIARHGIHGLHKRFTISVPSHLLVKGSNIVYLLQENAESPFQGVLYDYIRLESPPRRTP</sequence>
<dbReference type="InterPro" id="IPR011013">
    <property type="entry name" value="Gal_mutarotase_sf_dom"/>
</dbReference>
<evidence type="ECO:0000313" key="11">
    <source>
        <dbReference type="EMBL" id="KAK7307278.1"/>
    </source>
</evidence>
<organism evidence="11 12">
    <name type="scientific">Canavalia gladiata</name>
    <name type="common">Sword bean</name>
    <name type="synonym">Dolichos gladiatus</name>
    <dbReference type="NCBI Taxonomy" id="3824"/>
    <lineage>
        <taxon>Eukaryota</taxon>
        <taxon>Viridiplantae</taxon>
        <taxon>Streptophyta</taxon>
        <taxon>Embryophyta</taxon>
        <taxon>Tracheophyta</taxon>
        <taxon>Spermatophyta</taxon>
        <taxon>Magnoliopsida</taxon>
        <taxon>eudicotyledons</taxon>
        <taxon>Gunneridae</taxon>
        <taxon>Pentapetalae</taxon>
        <taxon>rosids</taxon>
        <taxon>fabids</taxon>
        <taxon>Fabales</taxon>
        <taxon>Fabaceae</taxon>
        <taxon>Papilionoideae</taxon>
        <taxon>50 kb inversion clade</taxon>
        <taxon>NPAAA clade</taxon>
        <taxon>indigoferoid/millettioid clade</taxon>
        <taxon>Phaseoleae</taxon>
        <taxon>Canavalia</taxon>
    </lineage>
</organism>
<comment type="caution">
    <text evidence="11">The sequence shown here is derived from an EMBL/GenBank/DDBJ whole genome shotgun (WGS) entry which is preliminary data.</text>
</comment>
<dbReference type="PANTHER" id="PTHR32018:SF6">
    <property type="entry name" value="RHAMNOGALACTURONAN ENDOLYASE"/>
    <property type="match status" value="1"/>
</dbReference>
<keyword evidence="6 8" id="KW-0732">Signal</keyword>
<dbReference type="InterPro" id="IPR029413">
    <property type="entry name" value="RG-lyase_II"/>
</dbReference>
<evidence type="ECO:0000259" key="9">
    <source>
        <dbReference type="Pfam" id="PF14683"/>
    </source>
</evidence>
<dbReference type="Gene3D" id="2.60.120.260">
    <property type="entry name" value="Galactose-binding domain-like"/>
    <property type="match status" value="1"/>
</dbReference>
<dbReference type="Pfam" id="PF06045">
    <property type="entry name" value="Rhamnogal_lyase"/>
    <property type="match status" value="1"/>
</dbReference>
<keyword evidence="7" id="KW-0456">Lyase</keyword>
<dbReference type="PANTHER" id="PTHR32018">
    <property type="entry name" value="RHAMNOGALACTURONATE LYASE FAMILY PROTEIN"/>
    <property type="match status" value="1"/>
</dbReference>
<keyword evidence="12" id="KW-1185">Reference proteome</keyword>
<comment type="catalytic activity">
    <reaction evidence="1">
        <text>Endotype eliminative cleavage of L-alpha-rhamnopyranosyl-(1-&gt;4)-alpha-D-galactopyranosyluronic acid bonds of rhamnogalacturonan I domains in ramified hairy regions of pectin leaving L-rhamnopyranose at the reducing end and 4-deoxy-4,5-unsaturated D-galactopyranosyluronic acid at the non-reducing end.</text>
        <dbReference type="EC" id="4.2.2.23"/>
    </reaction>
</comment>
<comment type="similarity">
    <text evidence="3">Belongs to the polysaccharide lyase 4 family.</text>
</comment>
<evidence type="ECO:0000256" key="8">
    <source>
        <dbReference type="SAM" id="SignalP"/>
    </source>
</evidence>
<dbReference type="InterPro" id="IPR013784">
    <property type="entry name" value="Carb-bd-like_fold"/>
</dbReference>
<dbReference type="GO" id="GO:0102210">
    <property type="term" value="F:rhamnogalacturonan endolyase activity"/>
    <property type="evidence" value="ECO:0007669"/>
    <property type="project" value="UniProtKB-EC"/>
</dbReference>
<dbReference type="InterPro" id="IPR014718">
    <property type="entry name" value="GH-type_carb-bd"/>
</dbReference>
<dbReference type="AlphaFoldDB" id="A0AAN9PRT7"/>
<reference evidence="11 12" key="1">
    <citation type="submission" date="2024-01" db="EMBL/GenBank/DDBJ databases">
        <title>The genomes of 5 underutilized Papilionoideae crops provide insights into root nodulation and disease resistanc.</title>
        <authorList>
            <person name="Jiang F."/>
        </authorList>
    </citation>
    <scope>NUCLEOTIDE SEQUENCE [LARGE SCALE GENOMIC DNA]</scope>
    <source>
        <strain evidence="11">LVBAO_FW01</strain>
        <tissue evidence="11">Leaves</tissue>
    </source>
</reference>
<evidence type="ECO:0000256" key="2">
    <source>
        <dbReference type="ARBA" id="ARBA00004613"/>
    </source>
</evidence>
<feature type="domain" description="Rhamnogalacturonan lyase" evidence="9">
    <location>
        <begin position="490"/>
        <end position="678"/>
    </location>
</feature>
<evidence type="ECO:0000256" key="1">
    <source>
        <dbReference type="ARBA" id="ARBA00001324"/>
    </source>
</evidence>
<feature type="chain" id="PRO_5042821576" description="rhamnogalacturonan endolyase" evidence="8">
    <location>
        <begin position="23"/>
        <end position="686"/>
    </location>
</feature>
<gene>
    <name evidence="11" type="ORF">VNO77_40195</name>
</gene>
<evidence type="ECO:0000256" key="4">
    <source>
        <dbReference type="ARBA" id="ARBA00012437"/>
    </source>
</evidence>
<dbReference type="CDD" id="cd10320">
    <property type="entry name" value="RGL4_N"/>
    <property type="match status" value="1"/>
</dbReference>
<evidence type="ECO:0000256" key="3">
    <source>
        <dbReference type="ARBA" id="ARBA00010418"/>
    </source>
</evidence>
<dbReference type="GO" id="GO:0005576">
    <property type="term" value="C:extracellular region"/>
    <property type="evidence" value="ECO:0007669"/>
    <property type="project" value="UniProtKB-SubCell"/>
</dbReference>